<evidence type="ECO:0000313" key="2">
    <source>
        <dbReference type="Proteomes" id="UP000321938"/>
    </source>
</evidence>
<dbReference type="Pfam" id="PF13489">
    <property type="entry name" value="Methyltransf_23"/>
    <property type="match status" value="1"/>
</dbReference>
<comment type="caution">
    <text evidence="1">The sequence shown here is derived from an EMBL/GenBank/DDBJ whole genome shotgun (WGS) entry which is preliminary data.</text>
</comment>
<organism evidence="1 2">
    <name type="scientific">Psychroserpens burtonensis</name>
    <dbReference type="NCBI Taxonomy" id="49278"/>
    <lineage>
        <taxon>Bacteria</taxon>
        <taxon>Pseudomonadati</taxon>
        <taxon>Bacteroidota</taxon>
        <taxon>Flavobacteriia</taxon>
        <taxon>Flavobacteriales</taxon>
        <taxon>Flavobacteriaceae</taxon>
        <taxon>Psychroserpens</taxon>
    </lineage>
</organism>
<gene>
    <name evidence="1" type="ORF">ES692_11320</name>
</gene>
<protein>
    <submittedName>
        <fullName evidence="1">Class I SAM-dependent methyltransferase</fullName>
    </submittedName>
</protein>
<keyword evidence="1" id="KW-0808">Transferase</keyword>
<sequence>MEYENKAKAYYNFPREEMLDYLPKEAQTVLEVGCGQGAFAAQIKDYNDAKVWGIEYMKEEGNLAKNILDKVFIGGVEDFIKDLPDNYFDAIYFNDVLEHLAYPDAVLRDLKSKLKANGLVISSIPNLRHFRVLKMLVIDGNWDYAEHGVMDKTHLRWFTKKSIRKMYESLGYEIVSHEGISPSKSLKPYLYNIPLLFTGMDMKYKQFATVARNL</sequence>
<dbReference type="GO" id="GO:0008168">
    <property type="term" value="F:methyltransferase activity"/>
    <property type="evidence" value="ECO:0007669"/>
    <property type="project" value="UniProtKB-KW"/>
</dbReference>
<name>A0A5C7B793_9FLAO</name>
<dbReference type="SUPFAM" id="SSF53335">
    <property type="entry name" value="S-adenosyl-L-methionine-dependent methyltransferases"/>
    <property type="match status" value="1"/>
</dbReference>
<evidence type="ECO:0000313" key="1">
    <source>
        <dbReference type="EMBL" id="TXE16933.1"/>
    </source>
</evidence>
<dbReference type="STRING" id="1123037.GCA_000425305_02264"/>
<dbReference type="OrthoDB" id="8773442at2"/>
<accession>A0A5C7B793</accession>
<dbReference type="CDD" id="cd02440">
    <property type="entry name" value="AdoMet_MTases"/>
    <property type="match status" value="1"/>
</dbReference>
<dbReference type="InterPro" id="IPR029063">
    <property type="entry name" value="SAM-dependent_MTases_sf"/>
</dbReference>
<keyword evidence="1" id="KW-0489">Methyltransferase</keyword>
<dbReference type="GO" id="GO:0032259">
    <property type="term" value="P:methylation"/>
    <property type="evidence" value="ECO:0007669"/>
    <property type="project" value="UniProtKB-KW"/>
</dbReference>
<dbReference type="RefSeq" id="WP_147231796.1">
    <property type="nucleotide sequence ID" value="NZ_VOSB01000015.1"/>
</dbReference>
<dbReference type="Proteomes" id="UP000321938">
    <property type="component" value="Unassembled WGS sequence"/>
</dbReference>
<dbReference type="PANTHER" id="PTHR43861">
    <property type="entry name" value="TRANS-ACONITATE 2-METHYLTRANSFERASE-RELATED"/>
    <property type="match status" value="1"/>
</dbReference>
<reference evidence="1 2" key="1">
    <citation type="submission" date="2019-08" db="EMBL/GenBank/DDBJ databases">
        <title>Genome of Psychroserpens burtonensis ACAM 167.</title>
        <authorList>
            <person name="Bowman J.P."/>
        </authorList>
    </citation>
    <scope>NUCLEOTIDE SEQUENCE [LARGE SCALE GENOMIC DNA]</scope>
    <source>
        <strain evidence="1 2">ACAM 167</strain>
    </source>
</reference>
<dbReference type="Gene3D" id="3.40.50.150">
    <property type="entry name" value="Vaccinia Virus protein VP39"/>
    <property type="match status" value="1"/>
</dbReference>
<keyword evidence="2" id="KW-1185">Reference proteome</keyword>
<proteinExistence type="predicted"/>
<dbReference type="AlphaFoldDB" id="A0A5C7B793"/>
<dbReference type="EMBL" id="VOSB01000015">
    <property type="protein sequence ID" value="TXE16933.1"/>
    <property type="molecule type" value="Genomic_DNA"/>
</dbReference>